<dbReference type="SUPFAM" id="SSF52317">
    <property type="entry name" value="Class I glutamine amidotransferase-like"/>
    <property type="match status" value="1"/>
</dbReference>
<gene>
    <name evidence="2" type="ORF">AB8U03_01305</name>
</gene>
<dbReference type="Gene3D" id="3.40.50.880">
    <property type="match status" value="1"/>
</dbReference>
<dbReference type="InterPro" id="IPR029062">
    <property type="entry name" value="Class_I_gatase-like"/>
</dbReference>
<accession>A0ABV4BJ99</accession>
<sequence>MKKAIVLLARGFEEVEALTCVDVLRRGGIHCITCSINSDKDVAGCHEIHIKANSLLEDTDIDKYDVLIIPGGMPGAANLRDDGKVISLVKKFNDENKIVAAICAGPIVLKKAGIIEGKKVTCYPGFEADLEPVNYSREIVVQDGNIITSRGPATAIYFAFEILENLTDKNTVENLKKDMLLNLVMS</sequence>
<dbReference type="PANTHER" id="PTHR48094">
    <property type="entry name" value="PROTEIN/NUCLEIC ACID DEGLYCASE DJ-1-RELATED"/>
    <property type="match status" value="1"/>
</dbReference>
<reference evidence="2 3" key="1">
    <citation type="submission" date="2024-08" db="EMBL/GenBank/DDBJ databases">
        <title>Clostridium lapicellarii sp. nov., and Clostridium renhuaiense sp. nov., two species isolated from the mud in a fermentation cellar used for producing sauce-flavour Chinese liquors.</title>
        <authorList>
            <person name="Yang F."/>
            <person name="Wang H."/>
            <person name="Chen L.Q."/>
            <person name="Zhou N."/>
            <person name="Lu J.J."/>
            <person name="Pu X.X."/>
            <person name="Wan B."/>
            <person name="Wang L."/>
            <person name="Liu S.J."/>
        </authorList>
    </citation>
    <scope>NUCLEOTIDE SEQUENCE [LARGE SCALE GENOMIC DNA]</scope>
    <source>
        <strain evidence="2 3">MT-5</strain>
    </source>
</reference>
<evidence type="ECO:0000313" key="2">
    <source>
        <dbReference type="EMBL" id="MEY7998844.1"/>
    </source>
</evidence>
<evidence type="ECO:0000313" key="3">
    <source>
        <dbReference type="Proteomes" id="UP001564657"/>
    </source>
</evidence>
<dbReference type="NCBIfam" id="TIGR01383">
    <property type="entry name" value="not_thiJ"/>
    <property type="match status" value="1"/>
</dbReference>
<dbReference type="InterPro" id="IPR050325">
    <property type="entry name" value="Prot/Nucl_acid_deglycase"/>
</dbReference>
<comment type="caution">
    <text evidence="2">The sequence shown here is derived from an EMBL/GenBank/DDBJ whole genome shotgun (WGS) entry which is preliminary data.</text>
</comment>
<dbReference type="Proteomes" id="UP001564657">
    <property type="component" value="Unassembled WGS sequence"/>
</dbReference>
<dbReference type="PANTHER" id="PTHR48094:SF12">
    <property type="entry name" value="PARKINSON DISEASE PROTEIN 7 HOMOLOG"/>
    <property type="match status" value="1"/>
</dbReference>
<keyword evidence="3" id="KW-1185">Reference proteome</keyword>
<protein>
    <submittedName>
        <fullName evidence="2">DJ-1 family glyoxalase III</fullName>
    </submittedName>
</protein>
<dbReference type="RefSeq" id="WP_369702723.1">
    <property type="nucleotide sequence ID" value="NZ_JBGEWD010000001.1"/>
</dbReference>
<proteinExistence type="predicted"/>
<evidence type="ECO:0000259" key="1">
    <source>
        <dbReference type="Pfam" id="PF01965"/>
    </source>
</evidence>
<name>A0ABV4BJ99_9CLOT</name>
<dbReference type="CDD" id="cd03135">
    <property type="entry name" value="GATase1_DJ-1"/>
    <property type="match status" value="1"/>
</dbReference>
<dbReference type="InterPro" id="IPR006287">
    <property type="entry name" value="DJ-1"/>
</dbReference>
<organism evidence="2 3">
    <name type="scientific">Clostridium moutaii</name>
    <dbReference type="NCBI Taxonomy" id="3240932"/>
    <lineage>
        <taxon>Bacteria</taxon>
        <taxon>Bacillati</taxon>
        <taxon>Bacillota</taxon>
        <taxon>Clostridia</taxon>
        <taxon>Eubacteriales</taxon>
        <taxon>Clostridiaceae</taxon>
        <taxon>Clostridium</taxon>
    </lineage>
</organism>
<dbReference type="InterPro" id="IPR002818">
    <property type="entry name" value="DJ-1/PfpI"/>
</dbReference>
<dbReference type="Pfam" id="PF01965">
    <property type="entry name" value="DJ-1_PfpI"/>
    <property type="match status" value="1"/>
</dbReference>
<feature type="domain" description="DJ-1/PfpI" evidence="1">
    <location>
        <begin position="2"/>
        <end position="164"/>
    </location>
</feature>
<dbReference type="EMBL" id="JBGEWD010000001">
    <property type="protein sequence ID" value="MEY7998844.1"/>
    <property type="molecule type" value="Genomic_DNA"/>
</dbReference>